<dbReference type="SMART" id="SM01371">
    <property type="entry name" value="TFIIA"/>
    <property type="match status" value="1"/>
</dbReference>
<accession>A0A068Y4V6</accession>
<feature type="compositionally biased region" description="Acidic residues" evidence="5">
    <location>
        <begin position="608"/>
        <end position="631"/>
    </location>
</feature>
<feature type="region of interest" description="Disordered" evidence="5">
    <location>
        <begin position="259"/>
        <end position="631"/>
    </location>
</feature>
<proteinExistence type="inferred from homology"/>
<evidence type="ECO:0000313" key="6">
    <source>
        <dbReference type="EMBL" id="CDS38221.1"/>
    </source>
</evidence>
<keyword evidence="4" id="KW-0539">Nucleus</keyword>
<feature type="compositionally biased region" description="Acidic residues" evidence="5">
    <location>
        <begin position="465"/>
        <end position="499"/>
    </location>
</feature>
<feature type="compositionally biased region" description="Acidic residues" evidence="5">
    <location>
        <begin position="357"/>
        <end position="368"/>
    </location>
</feature>
<evidence type="ECO:0000256" key="1">
    <source>
        <dbReference type="ARBA" id="ARBA00004123"/>
    </source>
</evidence>
<dbReference type="eggNOG" id="KOG2652">
    <property type="taxonomic scope" value="Eukaryota"/>
</dbReference>
<protein>
    <submittedName>
        <fullName evidence="6">Tfiia large subunit</fullName>
    </submittedName>
</protein>
<dbReference type="SUPFAM" id="SSF50784">
    <property type="entry name" value="Transcription factor IIA (TFIIA), beta-barrel domain"/>
    <property type="match status" value="1"/>
</dbReference>
<feature type="compositionally biased region" description="Pro residues" evidence="5">
    <location>
        <begin position="566"/>
        <end position="577"/>
    </location>
</feature>
<name>A0A068Y4V6_ECHMU</name>
<dbReference type="Proteomes" id="UP000017246">
    <property type="component" value="Unassembled WGS sequence"/>
</dbReference>
<keyword evidence="3" id="KW-0804">Transcription</keyword>
<feature type="compositionally biased region" description="Gly residues" evidence="5">
    <location>
        <begin position="328"/>
        <end position="356"/>
    </location>
</feature>
<evidence type="ECO:0000256" key="5">
    <source>
        <dbReference type="SAM" id="MobiDB-lite"/>
    </source>
</evidence>
<reference evidence="6" key="1">
    <citation type="journal article" date="2013" name="Nature">
        <title>The genomes of four tapeworm species reveal adaptations to parasitism.</title>
        <authorList>
            <person name="Tsai I.J."/>
            <person name="Zarowiecki M."/>
            <person name="Holroyd N."/>
            <person name="Garciarrubio A."/>
            <person name="Sanchez-Flores A."/>
            <person name="Brooks K.L."/>
            <person name="Tracey A."/>
            <person name="Bobes R.J."/>
            <person name="Fragoso G."/>
            <person name="Sciutto E."/>
            <person name="Aslett M."/>
            <person name="Beasley H."/>
            <person name="Bennett H.M."/>
            <person name="Cai J."/>
            <person name="Camicia F."/>
            <person name="Clark R."/>
            <person name="Cucher M."/>
            <person name="De Silva N."/>
            <person name="Day T.A."/>
            <person name="Deplazes P."/>
            <person name="Estrada K."/>
            <person name="Fernandez C."/>
            <person name="Holland P.W."/>
            <person name="Hou J."/>
            <person name="Hu S."/>
            <person name="Huckvale T."/>
            <person name="Hung S.S."/>
            <person name="Kamenetzky L."/>
            <person name="Keane J.A."/>
            <person name="Kiss F."/>
            <person name="Koziol U."/>
            <person name="Lambert O."/>
            <person name="Liu K."/>
            <person name="Luo X."/>
            <person name="Luo Y."/>
            <person name="Macchiaroli N."/>
            <person name="Nichol S."/>
            <person name="Paps J."/>
            <person name="Parkinson J."/>
            <person name="Pouchkina-Stantcheva N."/>
            <person name="Riddiford N."/>
            <person name="Rosenzvit M."/>
            <person name="Salinas G."/>
            <person name="Wasmuth J.D."/>
            <person name="Zamanian M."/>
            <person name="Zheng Y."/>
            <person name="Cai X."/>
            <person name="Soberon X."/>
            <person name="Olson P.D."/>
            <person name="Laclette J.P."/>
            <person name="Brehm K."/>
            <person name="Berriman M."/>
            <person name="Garciarrubio A."/>
            <person name="Bobes R.J."/>
            <person name="Fragoso G."/>
            <person name="Sanchez-Flores A."/>
            <person name="Estrada K."/>
            <person name="Cevallos M.A."/>
            <person name="Morett E."/>
            <person name="Gonzalez V."/>
            <person name="Portillo T."/>
            <person name="Ochoa-Leyva A."/>
            <person name="Jose M.V."/>
            <person name="Sciutto E."/>
            <person name="Landa A."/>
            <person name="Jimenez L."/>
            <person name="Valdes V."/>
            <person name="Carrero J.C."/>
            <person name="Larralde C."/>
            <person name="Morales-Montor J."/>
            <person name="Limon-Lason J."/>
            <person name="Soberon X."/>
            <person name="Laclette J.P."/>
        </authorList>
    </citation>
    <scope>NUCLEOTIDE SEQUENCE [LARGE SCALE GENOMIC DNA]</scope>
</reference>
<sequence length="690" mass="71494">MKETFTQEGLDLDLLEQLRKVLLILSLTELSISAISCGPPNWPKLTWPTQSPLFRPRFTTRSVCRLRNFRQQTCVGQQGMPIPISRLPIQPNSLAGVSGGGGMRTLAPIARPNAPLTMSAATPTTGLVLRSAIGTSVQAPGTTAGRPPIVLAAALNPQAAGVQPRLANPLAGIAIRTPLGASAPGQPGTATTATIIGQPTMASVNGVPTIPGQNVQILQVGQQTFVVPVQFRQPLGSAAATTQQLHDATGATIIAAAAPQQTQQQSFNRTQVDGVDDSDFDDDDDDVEVVEPYSVDTPSLRASMSVTTPQSLFSRTPGSAVQPLMGGSSTGVGGGGGGGSSGGTGVTATPGGGAGGDGEDDSDDDDADMVVATPGVAGSMLTPNPASVATAASTTPATPHTMPTSTTTSASATTTASAAANTSKRAHDTVTTGAVAGGGGGDLSRPRVAKRPRSSAHGDGKEFREYDDDLDDDLADDEEEDDEEDEEVEEEDEEEEEGEFGSVATMTPAGQRLEMLAAAAAASAEEAAMGGRLASRRKHKMPTSVASAERLDLKTGAGGEDDHIPDLPPPAPPPPQPSANSRDDKLSGGVGTEGDVEETDGKGTGLGAEEEEEEEPLNSGDDVSDEETESLFESDNLVVCQYEKVSRSRSKWRFWLRDGIMKIRGRDHLFQKLIVEADWLIVPTNSVPAL</sequence>
<dbReference type="InterPro" id="IPR004855">
    <property type="entry name" value="TFIIA_asu/bsu"/>
</dbReference>
<dbReference type="PANTHER" id="PTHR12694">
    <property type="entry name" value="TRANSCRIPTION INITIATION FACTOR IIA SUBUNIT 1"/>
    <property type="match status" value="1"/>
</dbReference>
<dbReference type="STRING" id="6211.A0A068Y4V6"/>
<dbReference type="Pfam" id="PF03153">
    <property type="entry name" value="TFIIA"/>
    <property type="match status" value="1"/>
</dbReference>
<gene>
    <name evidence="6" type="ORF">EmuJ_000555800</name>
</gene>
<dbReference type="PANTHER" id="PTHR12694:SF8">
    <property type="entry name" value="TRANSCRIPTION INITIATION FACTOR IIA SUBUNIT 1"/>
    <property type="match status" value="1"/>
</dbReference>
<reference evidence="6" key="2">
    <citation type="submission" date="2015-11" db="EMBL/GenBank/DDBJ databases">
        <authorList>
            <person name="Zhang Y."/>
            <person name="Guo Z."/>
        </authorList>
    </citation>
    <scope>NUCLEOTIDE SEQUENCE</scope>
</reference>
<evidence type="ECO:0000313" key="7">
    <source>
        <dbReference type="Proteomes" id="UP000017246"/>
    </source>
</evidence>
<feature type="compositionally biased region" description="Polar residues" evidence="5">
    <location>
        <begin position="300"/>
        <end position="319"/>
    </location>
</feature>
<comment type="subcellular location">
    <subcellularLocation>
        <location evidence="1">Nucleus</location>
    </subcellularLocation>
</comment>
<dbReference type="GO" id="GO:0005672">
    <property type="term" value="C:transcription factor TFIIA complex"/>
    <property type="evidence" value="ECO:0007669"/>
    <property type="project" value="InterPro"/>
</dbReference>
<evidence type="ECO:0000256" key="4">
    <source>
        <dbReference type="ARBA" id="ARBA00023242"/>
    </source>
</evidence>
<dbReference type="OMA" id="GMKETFT"/>
<comment type="similarity">
    <text evidence="2">Belongs to the TFIIA subunit 1 family.</text>
</comment>
<dbReference type="GO" id="GO:0006367">
    <property type="term" value="P:transcription initiation at RNA polymerase II promoter"/>
    <property type="evidence" value="ECO:0007669"/>
    <property type="project" value="InterPro"/>
</dbReference>
<feature type="compositionally biased region" description="Low complexity" evidence="5">
    <location>
        <begin position="517"/>
        <end position="528"/>
    </location>
</feature>
<dbReference type="EMBL" id="LN902847">
    <property type="protein sequence ID" value="CDS38221.1"/>
    <property type="molecule type" value="Genomic_DNA"/>
</dbReference>
<feature type="compositionally biased region" description="Acidic residues" evidence="5">
    <location>
        <begin position="274"/>
        <end position="289"/>
    </location>
</feature>
<keyword evidence="7" id="KW-1185">Reference proteome</keyword>
<evidence type="ECO:0000256" key="2">
    <source>
        <dbReference type="ARBA" id="ARBA00010059"/>
    </source>
</evidence>
<dbReference type="CDD" id="cd07976">
    <property type="entry name" value="TFIIA_alpha_beta_like"/>
    <property type="match status" value="1"/>
</dbReference>
<dbReference type="OrthoDB" id="6275927at2759"/>
<organism evidence="6 7">
    <name type="scientific">Echinococcus multilocularis</name>
    <name type="common">Fox tapeworm</name>
    <dbReference type="NCBI Taxonomy" id="6211"/>
    <lineage>
        <taxon>Eukaryota</taxon>
        <taxon>Metazoa</taxon>
        <taxon>Spiralia</taxon>
        <taxon>Lophotrochozoa</taxon>
        <taxon>Platyhelminthes</taxon>
        <taxon>Cestoda</taxon>
        <taxon>Eucestoda</taxon>
        <taxon>Cyclophyllidea</taxon>
        <taxon>Taeniidae</taxon>
        <taxon>Echinococcus</taxon>
    </lineage>
</organism>
<dbReference type="InterPro" id="IPR009088">
    <property type="entry name" value="TFIIA_b-brl"/>
</dbReference>
<dbReference type="AlphaFoldDB" id="A0A068Y4V6"/>
<evidence type="ECO:0000256" key="3">
    <source>
        <dbReference type="ARBA" id="ARBA00023163"/>
    </source>
</evidence>
<dbReference type="Gene3D" id="2.30.18.10">
    <property type="entry name" value="Transcription factor IIA (TFIIA), beta-barrel domain"/>
    <property type="match status" value="1"/>
</dbReference>
<feature type="compositionally biased region" description="Low complexity" evidence="5">
    <location>
        <begin position="382"/>
        <end position="434"/>
    </location>
</feature>